<dbReference type="STRING" id="2594813.A0A395N4X4"/>
<comment type="caution">
    <text evidence="9">The sequence shown here is derived from an EMBL/GenBank/DDBJ whole genome shotgun (WGS) entry which is preliminary data.</text>
</comment>
<dbReference type="GO" id="GO:0003677">
    <property type="term" value="F:DNA binding"/>
    <property type="evidence" value="ECO:0007669"/>
    <property type="project" value="InterPro"/>
</dbReference>
<organism evidence="9 10">
    <name type="scientific">Fusarium flagelliforme</name>
    <dbReference type="NCBI Taxonomy" id="2675880"/>
    <lineage>
        <taxon>Eukaryota</taxon>
        <taxon>Fungi</taxon>
        <taxon>Dikarya</taxon>
        <taxon>Ascomycota</taxon>
        <taxon>Pezizomycotina</taxon>
        <taxon>Sordariomycetes</taxon>
        <taxon>Hypocreomycetidae</taxon>
        <taxon>Hypocreales</taxon>
        <taxon>Nectriaceae</taxon>
        <taxon>Fusarium</taxon>
        <taxon>Fusarium incarnatum-equiseti species complex</taxon>
    </lineage>
</organism>
<feature type="region of interest" description="Disordered" evidence="6">
    <location>
        <begin position="1476"/>
        <end position="1520"/>
    </location>
</feature>
<feature type="transmembrane region" description="Helical" evidence="7">
    <location>
        <begin position="835"/>
        <end position="858"/>
    </location>
</feature>
<feature type="compositionally biased region" description="Low complexity" evidence="6">
    <location>
        <begin position="238"/>
        <end position="252"/>
    </location>
</feature>
<dbReference type="Proteomes" id="UP000265631">
    <property type="component" value="Unassembled WGS sequence"/>
</dbReference>
<feature type="transmembrane region" description="Helical" evidence="7">
    <location>
        <begin position="600"/>
        <end position="621"/>
    </location>
</feature>
<feature type="compositionally biased region" description="Low complexity" evidence="6">
    <location>
        <begin position="205"/>
        <end position="217"/>
    </location>
</feature>
<dbReference type="Pfam" id="PF11915">
    <property type="entry name" value="DUF3433"/>
    <property type="match status" value="2"/>
</dbReference>
<keyword evidence="10" id="KW-1185">Reference proteome</keyword>
<accession>A0A395N4X4</accession>
<evidence type="ECO:0000256" key="6">
    <source>
        <dbReference type="SAM" id="MobiDB-lite"/>
    </source>
</evidence>
<dbReference type="SMART" id="SM00906">
    <property type="entry name" value="Fungal_trans"/>
    <property type="match status" value="1"/>
</dbReference>
<dbReference type="GO" id="GO:0008270">
    <property type="term" value="F:zinc ion binding"/>
    <property type="evidence" value="ECO:0007669"/>
    <property type="project" value="InterPro"/>
</dbReference>
<dbReference type="InterPro" id="IPR007219">
    <property type="entry name" value="XnlR_reg_dom"/>
</dbReference>
<feature type="transmembrane region" description="Helical" evidence="7">
    <location>
        <begin position="870"/>
        <end position="891"/>
    </location>
</feature>
<proteinExistence type="predicted"/>
<evidence type="ECO:0000256" key="5">
    <source>
        <dbReference type="ARBA" id="ARBA00023242"/>
    </source>
</evidence>
<keyword evidence="2" id="KW-0479">Metal-binding</keyword>
<feature type="region of interest" description="Disordered" evidence="6">
    <location>
        <begin position="205"/>
        <end position="258"/>
    </location>
</feature>
<dbReference type="EMBL" id="PXXK01000010">
    <property type="protein sequence ID" value="RFN55065.1"/>
    <property type="molecule type" value="Genomic_DNA"/>
</dbReference>
<evidence type="ECO:0000256" key="7">
    <source>
        <dbReference type="SAM" id="Phobius"/>
    </source>
</evidence>
<evidence type="ECO:0000313" key="10">
    <source>
        <dbReference type="Proteomes" id="UP000265631"/>
    </source>
</evidence>
<keyword evidence="7" id="KW-0812">Transmembrane</keyword>
<feature type="domain" description="Xylanolytic transcriptional activator regulatory" evidence="8">
    <location>
        <begin position="1127"/>
        <end position="1198"/>
    </location>
</feature>
<dbReference type="Pfam" id="PF04082">
    <property type="entry name" value="Fungal_trans"/>
    <property type="match status" value="1"/>
</dbReference>
<dbReference type="InterPro" id="IPR050815">
    <property type="entry name" value="TF_fung"/>
</dbReference>
<sequence>MSPLMIKPSAGPKVLPVLIAVGSISVVGGYVRSQLTNQSRTFDRYFSQYNTTKSENVRAKTFNGSVPDNRTSLFNVLGCSDADQAFDLLCKMYQPPYLQEQQYQQQQRTYEYKPVTAPDVYPVETDVGQQDKKKGERPDYRPIPLRWPFISALILFLLALMGLILYAVRTLDGSDPNTKLENRSFQITNDNLFFMKRQDVVSEAAAPDPTAAVEADPGTAADSSPKETGSSGSEPADDTSNTDTSNTDTSNTDDGKTGILTTALVEEVFTTMVTKPGSLEVTSVTELITETGEVTRTIVETIAGSTYVTSSAIPLAPEDSPDETSGAGAPQPTVTYVEYTVTAAASEKTIITAMESGVVRTTVKETTRTGPPVVYASVGTTTLYSVLTIDSDGKVAKPPVTKYRTSQVEAQVKTIVDAPPPVTMVQTLPDGQVITSVSTPIGSTRVTTMPPTQVVITDVSTPTGNTKIIVEATTHTLTQSDYFIGKFLPPIVAVLLAMGIRALNQSAQQYQPFAALTREGGALGREALLLSFDGWMSIYLPFKLLFNGQSLPFLTALVFWLSGLVTPLSAEAIGLKIYGRCSKGAIDGCALELGVSNQAAYALIGLLGVLVVLLIFTLSVISRHWRTGVYANPWCAVNTAALVARNPEIRSMGSSDWKDLKTAVTEKRFAMGWFRNQEGRDEYGVVVVGDLGRDTTAPYANTPYTEGMAYRPQTRRRAPQTFMALSFWYRFTFLVFLICLLGFIGYYHFVDTFGSVPKNMKKLMESQEFGVRFVCSALGVIVVFCWDFLFSSVAVITPYRRMAEDPQVPTRSVLMTPATNPVSGLFVALRIRDPLLFFTAFTTLLAEFLPILLANVPYNRTQTSDAHEICSRLSIGILLVMVFAMLASLLVKWPDLPVDPRSLAGALWDAVQGLGGRWTYGPIHTPMGERMCIEHGTTGFRVSSSQGIYSKSNPPRYSAGADSRRSDVTAQYHDVALVNDSTFSALSNKMVRVDTTASPEIQRSSIASNSTPNTTDQVDDASLSDGLVASLISQYFDRLYPLPSFSFLHQATVIQRCRDKTIDRALQLALCAVTAIYFDKHQDERANWAQEAEGLILERLEEPSIFKIQASLLVIRYRAAVGQFPRAFIMAGLAARWAVALRLNYEHSKLTPVAQEVRRRTFWSLYLLEDSFCVGLKEFELFDPETIYLQLPCEDVDFLQERYVSTGYLQPGKGLEPEVLGSRAAFGRLAFIRRAIIRLNRRISMKEVSLSDLFSSLERFQNDLLRLQTKLAPQDQYPASHPQGLRPSPQNVIMHMSWQQCHCDLYRIFLTEFPESTPHAAIEGISASERSLMKEKCLSHADQIIQILSNFFHHNDDMHVLEFDAAICAYHSARLVLFGTYTGKDNKGPSMQKAISKAQLCLDVITRYFRFSEQLKSMRQELERVIQQHKLWLETSGSSAITATKTDKTSPTLSKDAYIRQRLAIHSLLGQSEFVDDSRDAAPEPPPEPALSWTGSPEDDQSVPEPQVDGDGRDPYLNGPITDPNFLLGIPYGFEMDVNTWACNGAATQDAGCSMEVNEQYMY</sequence>
<dbReference type="CDD" id="cd12148">
    <property type="entry name" value="fungal_TF_MHR"/>
    <property type="match status" value="1"/>
</dbReference>
<evidence type="ECO:0000256" key="4">
    <source>
        <dbReference type="ARBA" id="ARBA00023163"/>
    </source>
</evidence>
<evidence type="ECO:0000259" key="8">
    <source>
        <dbReference type="SMART" id="SM00906"/>
    </source>
</evidence>
<keyword evidence="7" id="KW-1133">Transmembrane helix</keyword>
<feature type="transmembrane region" description="Helical" evidence="7">
    <location>
        <begin position="147"/>
        <end position="168"/>
    </location>
</feature>
<name>A0A395N4X4_9HYPO</name>
<keyword evidence="5" id="KW-0539">Nucleus</keyword>
<feature type="transmembrane region" description="Helical" evidence="7">
    <location>
        <begin position="727"/>
        <end position="749"/>
    </location>
</feature>
<keyword evidence="4" id="KW-0804">Transcription</keyword>
<protein>
    <recommendedName>
        <fullName evidence="8">Xylanolytic transcriptional activator regulatory domain-containing protein</fullName>
    </recommendedName>
</protein>
<dbReference type="GO" id="GO:0006351">
    <property type="term" value="P:DNA-templated transcription"/>
    <property type="evidence" value="ECO:0007669"/>
    <property type="project" value="InterPro"/>
</dbReference>
<dbReference type="PANTHER" id="PTHR47338:SF7">
    <property type="entry name" value="ZN(II)2CYS6 TRANSCRIPTION FACTOR (EUROFUNG)"/>
    <property type="match status" value="1"/>
</dbReference>
<dbReference type="GO" id="GO:0000981">
    <property type="term" value="F:DNA-binding transcription factor activity, RNA polymerase II-specific"/>
    <property type="evidence" value="ECO:0007669"/>
    <property type="project" value="InterPro"/>
</dbReference>
<keyword evidence="7" id="KW-0472">Membrane</keyword>
<feature type="transmembrane region" description="Helical" evidence="7">
    <location>
        <begin position="14"/>
        <end position="31"/>
    </location>
</feature>
<dbReference type="PANTHER" id="PTHR47338">
    <property type="entry name" value="ZN(II)2CYS6 TRANSCRIPTION FACTOR (EUROFUNG)-RELATED"/>
    <property type="match status" value="1"/>
</dbReference>
<feature type="transmembrane region" description="Helical" evidence="7">
    <location>
        <begin position="551"/>
        <end position="570"/>
    </location>
</feature>
<feature type="transmembrane region" description="Helical" evidence="7">
    <location>
        <begin position="769"/>
        <end position="796"/>
    </location>
</feature>
<evidence type="ECO:0000256" key="1">
    <source>
        <dbReference type="ARBA" id="ARBA00004123"/>
    </source>
</evidence>
<evidence type="ECO:0000256" key="2">
    <source>
        <dbReference type="ARBA" id="ARBA00022723"/>
    </source>
</evidence>
<gene>
    <name evidence="9" type="ORF">FIE12Z_577</name>
</gene>
<evidence type="ECO:0000313" key="9">
    <source>
        <dbReference type="EMBL" id="RFN55065.1"/>
    </source>
</evidence>
<comment type="subcellular location">
    <subcellularLocation>
        <location evidence="1">Nucleus</location>
    </subcellularLocation>
</comment>
<dbReference type="InterPro" id="IPR021840">
    <property type="entry name" value="DUF3433"/>
</dbReference>
<evidence type="ECO:0000256" key="3">
    <source>
        <dbReference type="ARBA" id="ARBA00023015"/>
    </source>
</evidence>
<keyword evidence="3" id="KW-0805">Transcription regulation</keyword>
<reference evidence="9 10" key="1">
    <citation type="journal article" date="2018" name="PLoS Pathog.">
        <title>Evolution of structural diversity of trichothecenes, a family of toxins produced by plant pathogenic and entomopathogenic fungi.</title>
        <authorList>
            <person name="Proctor R.H."/>
            <person name="McCormick S.P."/>
            <person name="Kim H.S."/>
            <person name="Cardoza R.E."/>
            <person name="Stanley A.M."/>
            <person name="Lindo L."/>
            <person name="Kelly A."/>
            <person name="Brown D.W."/>
            <person name="Lee T."/>
            <person name="Vaughan M.M."/>
            <person name="Alexander N.J."/>
            <person name="Busman M."/>
            <person name="Gutierrez S."/>
        </authorList>
    </citation>
    <scope>NUCLEOTIDE SEQUENCE [LARGE SCALE GENOMIC DNA]</scope>
    <source>
        <strain evidence="9 10">NRRL 13405</strain>
    </source>
</reference>
<dbReference type="GO" id="GO:0005634">
    <property type="term" value="C:nucleus"/>
    <property type="evidence" value="ECO:0007669"/>
    <property type="project" value="UniProtKB-SubCell"/>
</dbReference>